<dbReference type="InterPro" id="IPR013024">
    <property type="entry name" value="GGCT-like"/>
</dbReference>
<dbReference type="Pfam" id="PF06094">
    <property type="entry name" value="GGACT"/>
    <property type="match status" value="1"/>
</dbReference>
<dbReference type="CDD" id="cd06661">
    <property type="entry name" value="GGCT_like"/>
    <property type="match status" value="1"/>
</dbReference>
<dbReference type="InterPro" id="IPR036568">
    <property type="entry name" value="GGCT-like_sf"/>
</dbReference>
<accession>A0A108UA03</accession>
<comment type="caution">
    <text evidence="2">The sequence shown here is derived from an EMBL/GenBank/DDBJ whole genome shotgun (WGS) entry which is preliminary data.</text>
</comment>
<evidence type="ECO:0000313" key="2">
    <source>
        <dbReference type="EMBL" id="KWS05290.1"/>
    </source>
</evidence>
<dbReference type="OrthoDB" id="9798388at2"/>
<organism evidence="2 3">
    <name type="scientific">Lysobacter capsici AZ78</name>
    <dbReference type="NCBI Taxonomy" id="1444315"/>
    <lineage>
        <taxon>Bacteria</taxon>
        <taxon>Pseudomonadati</taxon>
        <taxon>Pseudomonadota</taxon>
        <taxon>Gammaproteobacteria</taxon>
        <taxon>Lysobacterales</taxon>
        <taxon>Lysobacteraceae</taxon>
        <taxon>Lysobacter</taxon>
    </lineage>
</organism>
<dbReference type="EMBL" id="JAJA02000001">
    <property type="protein sequence ID" value="KWS05290.1"/>
    <property type="molecule type" value="Genomic_DNA"/>
</dbReference>
<dbReference type="Proteomes" id="UP000023435">
    <property type="component" value="Unassembled WGS sequence"/>
</dbReference>
<proteinExistence type="predicted"/>
<evidence type="ECO:0000259" key="1">
    <source>
        <dbReference type="Pfam" id="PF06094"/>
    </source>
</evidence>
<gene>
    <name evidence="2" type="ORF">AZ78_2841</name>
</gene>
<dbReference type="AlphaFoldDB" id="A0A108UA03"/>
<reference evidence="2 3" key="1">
    <citation type="journal article" date="2014" name="Genome Announc.">
        <title>Draft Genome Sequence of Lysobacter capsici AZ78, a Bacterium Antagonistic to Plant-Pathogenic Oomycetes.</title>
        <authorList>
            <person name="Puopolo G."/>
            <person name="Sonego P."/>
            <person name="Engelen K."/>
            <person name="Pertot I."/>
        </authorList>
    </citation>
    <scope>NUCLEOTIDE SEQUENCE [LARGE SCALE GENOMIC DNA]</scope>
    <source>
        <strain evidence="2 3">AZ78</strain>
    </source>
</reference>
<keyword evidence="3" id="KW-1185">Reference proteome</keyword>
<dbReference type="Gene3D" id="3.10.490.10">
    <property type="entry name" value="Gamma-glutamyl cyclotransferase-like"/>
    <property type="match status" value="1"/>
</dbReference>
<feature type="domain" description="Gamma-glutamylcyclotransferase AIG2-like" evidence="1">
    <location>
        <begin position="23"/>
        <end position="129"/>
    </location>
</feature>
<protein>
    <recommendedName>
        <fullName evidence="1">Gamma-glutamylcyclotransferase AIG2-like domain-containing protein</fullName>
    </recommendedName>
</protein>
<dbReference type="RefSeq" id="WP_082723634.1">
    <property type="nucleotide sequence ID" value="NZ_JAJA02000001.1"/>
</dbReference>
<name>A0A108UA03_9GAMM</name>
<dbReference type="SUPFAM" id="SSF110857">
    <property type="entry name" value="Gamma-glutamyl cyclotransferase-like"/>
    <property type="match status" value="1"/>
</dbReference>
<evidence type="ECO:0000313" key="3">
    <source>
        <dbReference type="Proteomes" id="UP000023435"/>
    </source>
</evidence>
<dbReference type="InterPro" id="IPR009288">
    <property type="entry name" value="AIG2-like_dom"/>
</dbReference>
<sequence>MTPQSDRPDVDQAGVEADHGERLFSYGTLQLPAVQQSTFGRLLHGEADALVGYRRGMVRIEDADVVATSGEAWHPIVEASGDANDRVAGTVFAISAEELARADAYEVDDYRRVEAALASGRRAWVYVKREA</sequence>